<dbReference type="PANTHER" id="PTHR32305">
    <property type="match status" value="1"/>
</dbReference>
<dbReference type="EMBL" id="JACHGF010000002">
    <property type="protein sequence ID" value="MBB5282948.1"/>
    <property type="molecule type" value="Genomic_DNA"/>
</dbReference>
<keyword evidence="2" id="KW-1185">Reference proteome</keyword>
<evidence type="ECO:0000313" key="2">
    <source>
        <dbReference type="Proteomes" id="UP000557307"/>
    </source>
</evidence>
<sequence>MSYDANGNITSLRRSFQGSVVDDLSYAYTTGSNRLASVADGGTNPSTPNEFFGSNASYGYDANGNLISDSGKGISSISYNHLNLPQAVTQGSQTIGYTYGAGGQKLKADFGNGKVYDYIAGLVYVNDSLEFIPTAEGRILPPGRAVNPGDTVTNKFYRYEYQLKDHMGGRRSANLRIACRCGEQENATTPSQAYAPIAVQENHYDPWGLSLPLNAQAEWVAGSPADRFTYNGKEKQGELGWHDYGARMYDAQIGRWGVVDPLADSARRFSPYAYGFNNPIRFVDPDGRMGDDPQDGWLQKLLNYFGFLAQPQSEQEAQMYASRQEQLSTVSTRLQEGGESLRKKVAYVPLLGSASELSHAAVEKDNTQIMVNTIFLGLDALPITNAANGGSNIALGVREHLGGFAKKVGGSTWETWGTKNFQTQFLETINNPANKIHFNLDGVGNVWKAVSDGAKGFGKSLHVTSWELHQIYSNPDALGRTIFYQGGKVVPNPF</sequence>
<gene>
    <name evidence="1" type="ORF">HNQ92_001074</name>
</gene>
<dbReference type="RefSeq" id="WP_184171927.1">
    <property type="nucleotide sequence ID" value="NZ_JACHGF010000002.1"/>
</dbReference>
<comment type="caution">
    <text evidence="1">The sequence shown here is derived from an EMBL/GenBank/DDBJ whole genome shotgun (WGS) entry which is preliminary data.</text>
</comment>
<name>A0A840TSJ3_9BACT</name>
<dbReference type="PANTHER" id="PTHR32305:SF15">
    <property type="entry name" value="PROTEIN RHSA-RELATED"/>
    <property type="match status" value="1"/>
</dbReference>
<dbReference type="Gene3D" id="2.180.10.10">
    <property type="entry name" value="RHS repeat-associated core"/>
    <property type="match status" value="1"/>
</dbReference>
<dbReference type="InterPro" id="IPR022385">
    <property type="entry name" value="Rhs_assc_core"/>
</dbReference>
<proteinExistence type="predicted"/>
<organism evidence="1 2">
    <name type="scientific">Rhabdobacter roseus</name>
    <dbReference type="NCBI Taxonomy" id="1655419"/>
    <lineage>
        <taxon>Bacteria</taxon>
        <taxon>Pseudomonadati</taxon>
        <taxon>Bacteroidota</taxon>
        <taxon>Cytophagia</taxon>
        <taxon>Cytophagales</taxon>
        <taxon>Cytophagaceae</taxon>
        <taxon>Rhabdobacter</taxon>
    </lineage>
</organism>
<protein>
    <submittedName>
        <fullName evidence="1">RHS repeat-associated protein</fullName>
    </submittedName>
</protein>
<dbReference type="AlphaFoldDB" id="A0A840TSJ3"/>
<dbReference type="Proteomes" id="UP000557307">
    <property type="component" value="Unassembled WGS sequence"/>
</dbReference>
<accession>A0A840TSJ3</accession>
<dbReference type="InterPro" id="IPR050708">
    <property type="entry name" value="T6SS_VgrG/RHS"/>
</dbReference>
<evidence type="ECO:0000313" key="1">
    <source>
        <dbReference type="EMBL" id="MBB5282948.1"/>
    </source>
</evidence>
<dbReference type="NCBIfam" id="TIGR03696">
    <property type="entry name" value="Rhs_assc_core"/>
    <property type="match status" value="1"/>
</dbReference>
<reference evidence="1 2" key="1">
    <citation type="submission" date="2020-08" db="EMBL/GenBank/DDBJ databases">
        <title>Genomic Encyclopedia of Type Strains, Phase IV (KMG-IV): sequencing the most valuable type-strain genomes for metagenomic binning, comparative biology and taxonomic classification.</title>
        <authorList>
            <person name="Goeker M."/>
        </authorList>
    </citation>
    <scope>NUCLEOTIDE SEQUENCE [LARGE SCALE GENOMIC DNA]</scope>
    <source>
        <strain evidence="1 2">DSM 105074</strain>
    </source>
</reference>